<dbReference type="HAMAP" id="MF_01147">
    <property type="entry name" value="Lgt"/>
    <property type="match status" value="1"/>
</dbReference>
<keyword evidence="5 7" id="KW-1133">Transmembrane helix</keyword>
<gene>
    <name evidence="7" type="primary">lgt</name>
    <name evidence="8" type="ORF">E5Z56_01475</name>
</gene>
<dbReference type="Pfam" id="PF01790">
    <property type="entry name" value="LGT"/>
    <property type="match status" value="1"/>
</dbReference>
<feature type="transmembrane region" description="Helical" evidence="7">
    <location>
        <begin position="191"/>
        <end position="209"/>
    </location>
</feature>
<comment type="pathway">
    <text evidence="7">Protein modification; lipoprotein biosynthesis (diacylglyceryl transfer).</text>
</comment>
<dbReference type="Proteomes" id="UP000301475">
    <property type="component" value="Chromosome"/>
</dbReference>
<organism evidence="8 9">
    <name type="scientific">Ruminococcus bovis</name>
    <dbReference type="NCBI Taxonomy" id="2564099"/>
    <lineage>
        <taxon>Bacteria</taxon>
        <taxon>Bacillati</taxon>
        <taxon>Bacillota</taxon>
        <taxon>Clostridia</taxon>
        <taxon>Eubacteriales</taxon>
        <taxon>Oscillospiraceae</taxon>
        <taxon>Ruminococcus</taxon>
    </lineage>
</organism>
<evidence type="ECO:0000256" key="2">
    <source>
        <dbReference type="ARBA" id="ARBA00022475"/>
    </source>
</evidence>
<comment type="catalytic activity">
    <reaction evidence="7">
        <text>L-cysteinyl-[prolipoprotein] + a 1,2-diacyl-sn-glycero-3-phospho-(1'-sn-glycerol) = an S-1,2-diacyl-sn-glyceryl-L-cysteinyl-[prolipoprotein] + sn-glycerol 1-phosphate + H(+)</text>
        <dbReference type="Rhea" id="RHEA:56712"/>
        <dbReference type="Rhea" id="RHEA-COMP:14679"/>
        <dbReference type="Rhea" id="RHEA-COMP:14680"/>
        <dbReference type="ChEBI" id="CHEBI:15378"/>
        <dbReference type="ChEBI" id="CHEBI:29950"/>
        <dbReference type="ChEBI" id="CHEBI:57685"/>
        <dbReference type="ChEBI" id="CHEBI:64716"/>
        <dbReference type="ChEBI" id="CHEBI:140658"/>
        <dbReference type="EC" id="2.5.1.145"/>
    </reaction>
</comment>
<evidence type="ECO:0000256" key="7">
    <source>
        <dbReference type="HAMAP-Rule" id="MF_01147"/>
    </source>
</evidence>
<keyword evidence="8" id="KW-0449">Lipoprotein</keyword>
<name>A0A4P8XZ32_9FIRM</name>
<accession>A0A4P8XZ32</accession>
<dbReference type="GO" id="GO:0008961">
    <property type="term" value="F:phosphatidylglycerol-prolipoprotein diacylglyceryl transferase activity"/>
    <property type="evidence" value="ECO:0007669"/>
    <property type="project" value="UniProtKB-UniRule"/>
</dbReference>
<keyword evidence="4 7" id="KW-0812">Transmembrane</keyword>
<feature type="transmembrane region" description="Helical" evidence="7">
    <location>
        <begin position="54"/>
        <end position="76"/>
    </location>
</feature>
<evidence type="ECO:0000313" key="8">
    <source>
        <dbReference type="EMBL" id="QCT06118.1"/>
    </source>
</evidence>
<evidence type="ECO:0000256" key="6">
    <source>
        <dbReference type="ARBA" id="ARBA00023136"/>
    </source>
</evidence>
<dbReference type="EMBL" id="CP039381">
    <property type="protein sequence ID" value="QCT06118.1"/>
    <property type="molecule type" value="Genomic_DNA"/>
</dbReference>
<evidence type="ECO:0000256" key="4">
    <source>
        <dbReference type="ARBA" id="ARBA00022692"/>
    </source>
</evidence>
<reference evidence="8 9" key="1">
    <citation type="submission" date="2019-04" db="EMBL/GenBank/DDBJ databases">
        <authorList>
            <person name="Embree M."/>
            <person name="Gaffney J.R."/>
        </authorList>
    </citation>
    <scope>NUCLEOTIDE SEQUENCE [LARGE SCALE GENOMIC DNA]</scope>
    <source>
        <strain evidence="8 9">JE7A12</strain>
    </source>
</reference>
<sequence length="281" mass="32096">MVQEVIFLEKIMFPTFDLLGKTIPTYALMSLIGIFVCGIYICKKAKQKGYDENNFIIILLLSSIGVFFGGHILYAITRFDLIIKLFSNWNTYVHSFWDFIECAKLICGGSVFYGGLIGGMIVGFIYCKKKHYNLSDYSDIIAPGIPLFHFFGRIGCFLGGCCYGIESSFGFTVHNNQLLPSVNDVQRFPVQLLESLLNLILFFILAYLLKKELLKGKLFATYLLSYSVIRFFDEFLRGDTYRGFLLGLSTSQIISIFIFVCSIIYLIYQGKKNNTHRKTHL</sequence>
<feature type="transmembrane region" description="Helical" evidence="7">
    <location>
        <begin position="23"/>
        <end position="42"/>
    </location>
</feature>
<evidence type="ECO:0000313" key="9">
    <source>
        <dbReference type="Proteomes" id="UP000301475"/>
    </source>
</evidence>
<proteinExistence type="inferred from homology"/>
<keyword evidence="9" id="KW-1185">Reference proteome</keyword>
<comment type="function">
    <text evidence="7">Catalyzes the transfer of the diacylglyceryl group from phosphatidylglycerol to the sulfhydryl group of the N-terminal cysteine of a prolipoprotein, the first step in the formation of mature lipoproteins.</text>
</comment>
<dbReference type="UniPathway" id="UPA00664"/>
<feature type="transmembrane region" description="Helical" evidence="7">
    <location>
        <begin position="244"/>
        <end position="268"/>
    </location>
</feature>
<protein>
    <recommendedName>
        <fullName evidence="7">Phosphatidylglycerol--prolipoprotein diacylglyceryl transferase</fullName>
        <ecNumber evidence="7">2.5.1.145</ecNumber>
    </recommendedName>
</protein>
<evidence type="ECO:0000256" key="5">
    <source>
        <dbReference type="ARBA" id="ARBA00022989"/>
    </source>
</evidence>
<dbReference type="PANTHER" id="PTHR30589">
    <property type="entry name" value="PROLIPOPROTEIN DIACYLGLYCERYL TRANSFERASE"/>
    <property type="match status" value="1"/>
</dbReference>
<feature type="binding site" evidence="7">
    <location>
        <position position="153"/>
    </location>
    <ligand>
        <name>a 1,2-diacyl-sn-glycero-3-phospho-(1'-sn-glycerol)</name>
        <dbReference type="ChEBI" id="CHEBI:64716"/>
    </ligand>
</feature>
<comment type="subcellular location">
    <subcellularLocation>
        <location evidence="7">Cell membrane</location>
        <topology evidence="7">Multi-pass membrane protein</topology>
    </subcellularLocation>
</comment>
<dbReference type="PANTHER" id="PTHR30589:SF0">
    <property type="entry name" value="PHOSPHATIDYLGLYCEROL--PROLIPOPROTEIN DIACYLGLYCERYL TRANSFERASE"/>
    <property type="match status" value="1"/>
</dbReference>
<evidence type="ECO:0000256" key="3">
    <source>
        <dbReference type="ARBA" id="ARBA00022679"/>
    </source>
</evidence>
<keyword evidence="2 7" id="KW-1003">Cell membrane</keyword>
<keyword evidence="6 7" id="KW-0472">Membrane</keyword>
<dbReference type="KEGG" id="ruj:E5Z56_01475"/>
<evidence type="ECO:0000256" key="1">
    <source>
        <dbReference type="ARBA" id="ARBA00007150"/>
    </source>
</evidence>
<dbReference type="GO" id="GO:0005886">
    <property type="term" value="C:plasma membrane"/>
    <property type="evidence" value="ECO:0007669"/>
    <property type="project" value="UniProtKB-SubCell"/>
</dbReference>
<keyword evidence="3 7" id="KW-0808">Transferase</keyword>
<dbReference type="OrthoDB" id="871140at2"/>
<comment type="similarity">
    <text evidence="1 7">Belongs to the Lgt family.</text>
</comment>
<dbReference type="AlphaFoldDB" id="A0A4P8XZ32"/>
<dbReference type="InterPro" id="IPR001640">
    <property type="entry name" value="Lgt"/>
</dbReference>
<dbReference type="GO" id="GO:0042158">
    <property type="term" value="P:lipoprotein biosynthetic process"/>
    <property type="evidence" value="ECO:0007669"/>
    <property type="project" value="UniProtKB-UniRule"/>
</dbReference>
<dbReference type="EC" id="2.5.1.145" evidence="7"/>
<feature type="transmembrane region" description="Helical" evidence="7">
    <location>
        <begin position="96"/>
        <end position="126"/>
    </location>
</feature>